<keyword evidence="9" id="KW-1133">Transmembrane helix</keyword>
<organism evidence="12 13">
    <name type="scientific">Exocentrus adspersus</name>
    <dbReference type="NCBI Taxonomy" id="1586481"/>
    <lineage>
        <taxon>Eukaryota</taxon>
        <taxon>Metazoa</taxon>
        <taxon>Ecdysozoa</taxon>
        <taxon>Arthropoda</taxon>
        <taxon>Hexapoda</taxon>
        <taxon>Insecta</taxon>
        <taxon>Pterygota</taxon>
        <taxon>Neoptera</taxon>
        <taxon>Endopterygota</taxon>
        <taxon>Coleoptera</taxon>
        <taxon>Polyphaga</taxon>
        <taxon>Cucujiformia</taxon>
        <taxon>Chrysomeloidea</taxon>
        <taxon>Cerambycidae</taxon>
        <taxon>Lamiinae</taxon>
        <taxon>Acanthocinini</taxon>
        <taxon>Exocentrus</taxon>
    </lineage>
</organism>
<dbReference type="InterPro" id="IPR046349">
    <property type="entry name" value="C1-like_sf"/>
</dbReference>
<name>A0AAV8W1K4_9CUCU</name>
<dbReference type="InterPro" id="IPR039275">
    <property type="entry name" value="PDZD8"/>
</dbReference>
<dbReference type="Pfam" id="PF17820">
    <property type="entry name" value="PDZ_6"/>
    <property type="match status" value="1"/>
</dbReference>
<evidence type="ECO:0000256" key="7">
    <source>
        <dbReference type="ARBA" id="ARBA00023136"/>
    </source>
</evidence>
<proteinExistence type="predicted"/>
<feature type="domain" description="SMP-LTD" evidence="11">
    <location>
        <begin position="59"/>
        <end position="260"/>
    </location>
</feature>
<evidence type="ECO:0000259" key="10">
    <source>
        <dbReference type="PROSITE" id="PS50081"/>
    </source>
</evidence>
<keyword evidence="7 9" id="KW-0472">Membrane</keyword>
<protein>
    <recommendedName>
        <fullName evidence="14">PDZ domain-containing protein 8</fullName>
    </recommendedName>
</protein>
<evidence type="ECO:0000256" key="1">
    <source>
        <dbReference type="ARBA" id="ARBA00004370"/>
    </source>
</evidence>
<keyword evidence="13" id="KW-1185">Reference proteome</keyword>
<dbReference type="InterPro" id="IPR001478">
    <property type="entry name" value="PDZ"/>
</dbReference>
<keyword evidence="2" id="KW-0813">Transport</keyword>
<keyword evidence="4" id="KW-0862">Zinc</keyword>
<dbReference type="CDD" id="cd21674">
    <property type="entry name" value="SMP_PDZD8"/>
    <property type="match status" value="1"/>
</dbReference>
<dbReference type="GO" id="GO:0046872">
    <property type="term" value="F:metal ion binding"/>
    <property type="evidence" value="ECO:0007669"/>
    <property type="project" value="UniProtKB-KW"/>
</dbReference>
<dbReference type="InterPro" id="IPR002219">
    <property type="entry name" value="PKC_DAG/PE"/>
</dbReference>
<dbReference type="InterPro" id="IPR031468">
    <property type="entry name" value="SMP_LBD"/>
</dbReference>
<dbReference type="SMART" id="SM00109">
    <property type="entry name" value="C1"/>
    <property type="match status" value="1"/>
</dbReference>
<feature type="domain" description="Phorbol-ester/DAG-type" evidence="10">
    <location>
        <begin position="690"/>
        <end position="740"/>
    </location>
</feature>
<feature type="compositionally biased region" description="Low complexity" evidence="8">
    <location>
        <begin position="489"/>
        <end position="510"/>
    </location>
</feature>
<evidence type="ECO:0000256" key="2">
    <source>
        <dbReference type="ARBA" id="ARBA00022448"/>
    </source>
</evidence>
<evidence type="ECO:0000256" key="6">
    <source>
        <dbReference type="ARBA" id="ARBA00023121"/>
    </source>
</evidence>
<dbReference type="Proteomes" id="UP001159042">
    <property type="component" value="Unassembled WGS sequence"/>
</dbReference>
<evidence type="ECO:0000256" key="8">
    <source>
        <dbReference type="SAM" id="MobiDB-lite"/>
    </source>
</evidence>
<evidence type="ECO:0000313" key="13">
    <source>
        <dbReference type="Proteomes" id="UP001159042"/>
    </source>
</evidence>
<keyword evidence="6" id="KW-0446">Lipid-binding</keyword>
<keyword evidence="9" id="KW-0812">Transmembrane</keyword>
<dbReference type="SMART" id="SM00228">
    <property type="entry name" value="PDZ"/>
    <property type="match status" value="1"/>
</dbReference>
<keyword evidence="3" id="KW-0479">Metal-binding</keyword>
<dbReference type="GO" id="GO:0008289">
    <property type="term" value="F:lipid binding"/>
    <property type="evidence" value="ECO:0007669"/>
    <property type="project" value="UniProtKB-KW"/>
</dbReference>
<evidence type="ECO:0000256" key="5">
    <source>
        <dbReference type="ARBA" id="ARBA00023055"/>
    </source>
</evidence>
<dbReference type="EMBL" id="JANEYG010000014">
    <property type="protein sequence ID" value="KAJ8920552.1"/>
    <property type="molecule type" value="Genomic_DNA"/>
</dbReference>
<feature type="region of interest" description="Disordered" evidence="8">
    <location>
        <begin position="481"/>
        <end position="527"/>
    </location>
</feature>
<dbReference type="GO" id="GO:0016020">
    <property type="term" value="C:membrane"/>
    <property type="evidence" value="ECO:0007669"/>
    <property type="project" value="UniProtKB-SubCell"/>
</dbReference>
<dbReference type="InterPro" id="IPR036034">
    <property type="entry name" value="PDZ_sf"/>
</dbReference>
<dbReference type="InterPro" id="IPR041489">
    <property type="entry name" value="PDZ_6"/>
</dbReference>
<dbReference type="GO" id="GO:0051560">
    <property type="term" value="P:mitochondrial calcium ion homeostasis"/>
    <property type="evidence" value="ECO:0007669"/>
    <property type="project" value="InterPro"/>
</dbReference>
<dbReference type="PANTHER" id="PTHR21519">
    <property type="entry name" value="PDZ DOMAIN-CONTAINING PROTEIN 8"/>
    <property type="match status" value="1"/>
</dbReference>
<feature type="transmembrane region" description="Helical" evidence="9">
    <location>
        <begin position="6"/>
        <end position="33"/>
    </location>
</feature>
<comment type="subcellular location">
    <subcellularLocation>
        <location evidence="1">Membrane</location>
    </subcellularLocation>
</comment>
<accession>A0AAV8W1K4</accession>
<dbReference type="GO" id="GO:0005739">
    <property type="term" value="C:mitochondrion"/>
    <property type="evidence" value="ECO:0007669"/>
    <property type="project" value="GOC"/>
</dbReference>
<dbReference type="SUPFAM" id="SSF57889">
    <property type="entry name" value="Cysteine-rich domain"/>
    <property type="match status" value="1"/>
</dbReference>
<evidence type="ECO:0000256" key="3">
    <source>
        <dbReference type="ARBA" id="ARBA00022723"/>
    </source>
</evidence>
<dbReference type="PROSITE" id="PS51847">
    <property type="entry name" value="SMP"/>
    <property type="match status" value="1"/>
</dbReference>
<dbReference type="GO" id="GO:0006869">
    <property type="term" value="P:lipid transport"/>
    <property type="evidence" value="ECO:0007669"/>
    <property type="project" value="UniProtKB-KW"/>
</dbReference>
<sequence length="957" mass="108526">MNIFVIFIFGCVSVLFGIILTLAVQYYILYIYLKNSPAAQPHRKKSFADYSLPEALKKQVENEDFANMGKDSSLPISLVLQFLFHELRHSEPIKRWLYKKLSLEFDELLTKTTIGKFFDSISIKDMHLGTEFPNIKDISIDNVKLDKKEGHIDTISLCLNLDYTGNFLLSVDARMKFGKTAYLSIKVKRICGQARLQFSRHPYTHWSFSFFTDPILDLAVESHFQGRQLQSNITNLIVNQIKKAIKRKHTLPNYKIRYKPFFVKTDPSQLDIEDNEIVPLGQLEVTCVEVSRLSLPGTIQNIYCTLALDAVPWISVYPKDENVYMIIEITMIKLRQAQLGVIFKQEQGMVLVDSVSQHSTAFRAGLRPNDIVIAVENRCVQTVPQVAKYIRSISGTNITLKIERLVENYNLKFKYSEETDIKVFNPAPEQSEESDLIQTEQDNFVLVENIKDTRKRVPRIIPTNENMSKLAQTIGNFSLRKRKTSVSETVSAKSTPTSSSPGTPQHGSSPKQPTAVQATISKKNSSSELPDIVKTDLDNTNTEIMTFVDILKTKELPFSTVLQFNDDFQFALKDGLKYINVNVWATLSGDKDLLLGYANIPISHVLSECCNSFLGHYMRCYSFLPPNNIVPTNQTHPLLSHSGFEHVFCYGDVLLSFVWTHEEDIELKRKLSPVSLDADIKSIDAEDSMQHDFIRTQFHRTTHCDFCSKKIWLKDAVQCRQCGLCCHKKCIVKCQMSTGCNLNDRTLKSEVSISDVLLHPEITMTEIGEEVTDENCTNNLKRVNSVNNLAIPGNQLTGVSKSLPPSPQRTPTRKQSLISINPFIMCPDVLDEVQKNPGEASDNIIKLLEQVMLCPPDEALMDAAKETGRQLYADMPHEEKVEKNKCNVFVMGELKKTFDVVTSEQTELSKRQRVEESEVERAKLAFLIGQADAKVHGLSVLMLHYCSSLQQSQEKIV</sequence>
<dbReference type="GO" id="GO:0044233">
    <property type="term" value="C:mitochondria-associated endoplasmic reticulum membrane contact site"/>
    <property type="evidence" value="ECO:0007669"/>
    <property type="project" value="InterPro"/>
</dbReference>
<dbReference type="InterPro" id="IPR058801">
    <property type="entry name" value="PDZD8_N"/>
</dbReference>
<dbReference type="Gene3D" id="2.30.42.10">
    <property type="match status" value="1"/>
</dbReference>
<comment type="caution">
    <text evidence="12">The sequence shown here is derived from an EMBL/GenBank/DDBJ whole genome shotgun (WGS) entry which is preliminary data.</text>
</comment>
<dbReference type="AlphaFoldDB" id="A0AAV8W1K4"/>
<dbReference type="PROSITE" id="PS50081">
    <property type="entry name" value="ZF_DAG_PE_2"/>
    <property type="match status" value="1"/>
</dbReference>
<dbReference type="CDD" id="cd20825">
    <property type="entry name" value="C1_PDZD8"/>
    <property type="match status" value="1"/>
</dbReference>
<dbReference type="PANTHER" id="PTHR21519:SF1">
    <property type="entry name" value="PDZ DOMAIN-CONTAINING PROTEIN 8"/>
    <property type="match status" value="1"/>
</dbReference>
<dbReference type="Gene3D" id="3.30.60.20">
    <property type="match status" value="1"/>
</dbReference>
<dbReference type="PROSITE" id="PS00479">
    <property type="entry name" value="ZF_DAG_PE_1"/>
    <property type="match status" value="1"/>
</dbReference>
<gene>
    <name evidence="12" type="ORF">NQ315_005421</name>
</gene>
<dbReference type="Pfam" id="PF26547">
    <property type="entry name" value="PDZD8_N"/>
    <property type="match status" value="1"/>
</dbReference>
<feature type="compositionally biased region" description="Polar residues" evidence="8">
    <location>
        <begin position="511"/>
        <end position="527"/>
    </location>
</feature>
<dbReference type="GO" id="GO:1990456">
    <property type="term" value="P:mitochondrion-endoplasmic reticulum membrane tethering"/>
    <property type="evidence" value="ECO:0007669"/>
    <property type="project" value="InterPro"/>
</dbReference>
<evidence type="ECO:0000313" key="12">
    <source>
        <dbReference type="EMBL" id="KAJ8920552.1"/>
    </source>
</evidence>
<evidence type="ECO:0008006" key="14">
    <source>
        <dbReference type="Google" id="ProtNLM"/>
    </source>
</evidence>
<evidence type="ECO:0000256" key="9">
    <source>
        <dbReference type="SAM" id="Phobius"/>
    </source>
</evidence>
<evidence type="ECO:0000256" key="4">
    <source>
        <dbReference type="ARBA" id="ARBA00022833"/>
    </source>
</evidence>
<evidence type="ECO:0000259" key="11">
    <source>
        <dbReference type="PROSITE" id="PS51847"/>
    </source>
</evidence>
<keyword evidence="5" id="KW-0445">Lipid transport</keyword>
<reference evidence="12 13" key="1">
    <citation type="journal article" date="2023" name="Insect Mol. Biol.">
        <title>Genome sequencing provides insights into the evolution of gene families encoding plant cell wall-degrading enzymes in longhorned beetles.</title>
        <authorList>
            <person name="Shin N.R."/>
            <person name="Okamura Y."/>
            <person name="Kirsch R."/>
            <person name="Pauchet Y."/>
        </authorList>
    </citation>
    <scope>NUCLEOTIDE SEQUENCE [LARGE SCALE GENOMIC DNA]</scope>
    <source>
        <strain evidence="12">EAD_L_NR</strain>
    </source>
</reference>
<dbReference type="SUPFAM" id="SSF50156">
    <property type="entry name" value="PDZ domain-like"/>
    <property type="match status" value="1"/>
</dbReference>